<proteinExistence type="inferred from homology"/>
<reference evidence="3 4" key="1">
    <citation type="submission" date="2022-01" db="EMBL/GenBank/DDBJ databases">
        <authorList>
            <person name="Won M."/>
            <person name="Kim S.-J."/>
            <person name="Kwon S.-W."/>
        </authorList>
    </citation>
    <scope>NUCLEOTIDE SEQUENCE [LARGE SCALE GENOMIC DNA]</scope>
    <source>
        <strain evidence="3 4">KCTC 23505</strain>
    </source>
</reference>
<dbReference type="SMART" id="SM01234">
    <property type="entry name" value="Haemolytic"/>
    <property type="match status" value="1"/>
</dbReference>
<dbReference type="Pfam" id="PF01809">
    <property type="entry name" value="YidD"/>
    <property type="match status" value="1"/>
</dbReference>
<name>A0ABS9DYR2_9PROT</name>
<protein>
    <recommendedName>
        <fullName evidence="1">Putative membrane protein insertion efficiency factor</fullName>
    </recommendedName>
</protein>
<dbReference type="InterPro" id="IPR002696">
    <property type="entry name" value="Membr_insert_effic_factor_YidD"/>
</dbReference>
<dbReference type="PANTHER" id="PTHR33383:SF1">
    <property type="entry name" value="MEMBRANE PROTEIN INSERTION EFFICIENCY FACTOR-RELATED"/>
    <property type="match status" value="1"/>
</dbReference>
<dbReference type="HAMAP" id="MF_00386">
    <property type="entry name" value="UPF0161_YidD"/>
    <property type="match status" value="1"/>
</dbReference>
<keyword evidence="4" id="KW-1185">Reference proteome</keyword>
<gene>
    <name evidence="3" type="primary">yidD</name>
    <name evidence="3" type="ORF">L2A60_09050</name>
</gene>
<dbReference type="NCBIfam" id="TIGR00278">
    <property type="entry name" value="membrane protein insertion efficiency factor YidD"/>
    <property type="match status" value="1"/>
</dbReference>
<feature type="region of interest" description="Disordered" evidence="2">
    <location>
        <begin position="64"/>
        <end position="86"/>
    </location>
</feature>
<sequence>MTPAARTLRGFVRAYQLALSPVLGGQCRFYPSCSAYAMDALATHGAVRGAALAARRILRCHPWNDGGHDPVPPATTMSRDEMTRNG</sequence>
<evidence type="ECO:0000313" key="4">
    <source>
        <dbReference type="Proteomes" id="UP001521209"/>
    </source>
</evidence>
<dbReference type="RefSeq" id="WP_235704060.1">
    <property type="nucleotide sequence ID" value="NZ_JAKGBZ010000014.1"/>
</dbReference>
<comment type="caution">
    <text evidence="3">The sequence shown here is derived from an EMBL/GenBank/DDBJ whole genome shotgun (WGS) entry which is preliminary data.</text>
</comment>
<keyword evidence="1" id="KW-1003">Cell membrane</keyword>
<evidence type="ECO:0000256" key="1">
    <source>
        <dbReference type="HAMAP-Rule" id="MF_00386"/>
    </source>
</evidence>
<comment type="subcellular location">
    <subcellularLocation>
        <location evidence="1">Cell membrane</location>
        <topology evidence="1">Peripheral membrane protein</topology>
        <orientation evidence="1">Cytoplasmic side</orientation>
    </subcellularLocation>
</comment>
<evidence type="ECO:0000256" key="2">
    <source>
        <dbReference type="SAM" id="MobiDB-lite"/>
    </source>
</evidence>
<dbReference type="EMBL" id="JAKGBZ010000014">
    <property type="protein sequence ID" value="MCF3946826.1"/>
    <property type="molecule type" value="Genomic_DNA"/>
</dbReference>
<dbReference type="PANTHER" id="PTHR33383">
    <property type="entry name" value="MEMBRANE PROTEIN INSERTION EFFICIENCY FACTOR-RELATED"/>
    <property type="match status" value="1"/>
</dbReference>
<comment type="function">
    <text evidence="1">Could be involved in insertion of integral membrane proteins into the membrane.</text>
</comment>
<comment type="similarity">
    <text evidence="1">Belongs to the UPF0161 family.</text>
</comment>
<evidence type="ECO:0000313" key="3">
    <source>
        <dbReference type="EMBL" id="MCF3946826.1"/>
    </source>
</evidence>
<accession>A0ABS9DYR2</accession>
<organism evidence="3 4">
    <name type="scientific">Acidiphilium iwatense</name>
    <dbReference type="NCBI Taxonomy" id="768198"/>
    <lineage>
        <taxon>Bacteria</taxon>
        <taxon>Pseudomonadati</taxon>
        <taxon>Pseudomonadota</taxon>
        <taxon>Alphaproteobacteria</taxon>
        <taxon>Acetobacterales</taxon>
        <taxon>Acidocellaceae</taxon>
        <taxon>Acidiphilium</taxon>
    </lineage>
</organism>
<dbReference type="Proteomes" id="UP001521209">
    <property type="component" value="Unassembled WGS sequence"/>
</dbReference>
<keyword evidence="1" id="KW-0472">Membrane</keyword>